<evidence type="ECO:0008006" key="4">
    <source>
        <dbReference type="Google" id="ProtNLM"/>
    </source>
</evidence>
<sequence>MTTKVPHRHSLAVILLHFSNIACAPPPGPVGNHRRRWTVPRGKYFATSSPGGESWGFLTLTKDV</sequence>
<gene>
    <name evidence="2" type="ORF">E2C01_067467</name>
</gene>
<keyword evidence="1" id="KW-0732">Signal</keyword>
<evidence type="ECO:0000313" key="2">
    <source>
        <dbReference type="EMBL" id="MPC73149.1"/>
    </source>
</evidence>
<dbReference type="AlphaFoldDB" id="A0A5B7HTQ3"/>
<feature type="chain" id="PRO_5022996043" description="Secreted protein" evidence="1">
    <location>
        <begin position="25"/>
        <end position="64"/>
    </location>
</feature>
<protein>
    <recommendedName>
        <fullName evidence="4">Secreted protein</fullName>
    </recommendedName>
</protein>
<name>A0A5B7HTQ3_PORTR</name>
<dbReference type="Proteomes" id="UP000324222">
    <property type="component" value="Unassembled WGS sequence"/>
</dbReference>
<reference evidence="2 3" key="1">
    <citation type="submission" date="2019-05" db="EMBL/GenBank/DDBJ databases">
        <title>Another draft genome of Portunus trituberculatus and its Hox gene families provides insights of decapod evolution.</title>
        <authorList>
            <person name="Jeong J.-H."/>
            <person name="Song I."/>
            <person name="Kim S."/>
            <person name="Choi T."/>
            <person name="Kim D."/>
            <person name="Ryu S."/>
            <person name="Kim W."/>
        </authorList>
    </citation>
    <scope>NUCLEOTIDE SEQUENCE [LARGE SCALE GENOMIC DNA]</scope>
    <source>
        <tissue evidence="2">Muscle</tissue>
    </source>
</reference>
<evidence type="ECO:0000256" key="1">
    <source>
        <dbReference type="SAM" id="SignalP"/>
    </source>
</evidence>
<feature type="signal peptide" evidence="1">
    <location>
        <begin position="1"/>
        <end position="24"/>
    </location>
</feature>
<dbReference type="EMBL" id="VSRR010036168">
    <property type="protein sequence ID" value="MPC73149.1"/>
    <property type="molecule type" value="Genomic_DNA"/>
</dbReference>
<comment type="caution">
    <text evidence="2">The sequence shown here is derived from an EMBL/GenBank/DDBJ whole genome shotgun (WGS) entry which is preliminary data.</text>
</comment>
<accession>A0A5B7HTQ3</accession>
<keyword evidence="3" id="KW-1185">Reference proteome</keyword>
<evidence type="ECO:0000313" key="3">
    <source>
        <dbReference type="Proteomes" id="UP000324222"/>
    </source>
</evidence>
<proteinExistence type="predicted"/>
<organism evidence="2 3">
    <name type="scientific">Portunus trituberculatus</name>
    <name type="common">Swimming crab</name>
    <name type="synonym">Neptunus trituberculatus</name>
    <dbReference type="NCBI Taxonomy" id="210409"/>
    <lineage>
        <taxon>Eukaryota</taxon>
        <taxon>Metazoa</taxon>
        <taxon>Ecdysozoa</taxon>
        <taxon>Arthropoda</taxon>
        <taxon>Crustacea</taxon>
        <taxon>Multicrustacea</taxon>
        <taxon>Malacostraca</taxon>
        <taxon>Eumalacostraca</taxon>
        <taxon>Eucarida</taxon>
        <taxon>Decapoda</taxon>
        <taxon>Pleocyemata</taxon>
        <taxon>Brachyura</taxon>
        <taxon>Eubrachyura</taxon>
        <taxon>Portunoidea</taxon>
        <taxon>Portunidae</taxon>
        <taxon>Portuninae</taxon>
        <taxon>Portunus</taxon>
    </lineage>
</organism>